<dbReference type="InterPro" id="IPR011663">
    <property type="entry name" value="UTRA"/>
</dbReference>
<reference evidence="6" key="1">
    <citation type="journal article" date="2019" name="Int. J. Syst. Evol. Microbiol.">
        <title>The Global Catalogue of Microorganisms (GCM) 10K type strain sequencing project: providing services to taxonomists for standard genome sequencing and annotation.</title>
        <authorList>
            <consortium name="The Broad Institute Genomics Platform"/>
            <consortium name="The Broad Institute Genome Sequencing Center for Infectious Disease"/>
            <person name="Wu L."/>
            <person name="Ma J."/>
        </authorList>
    </citation>
    <scope>NUCLEOTIDE SEQUENCE [LARGE SCALE GENOMIC DNA]</scope>
    <source>
        <strain evidence="6">CGMCC 1.15288</strain>
    </source>
</reference>
<dbReference type="RefSeq" id="WP_229221737.1">
    <property type="nucleotide sequence ID" value="NZ_BMIA01000001.1"/>
</dbReference>
<dbReference type="PANTHER" id="PTHR44846:SF1">
    <property type="entry name" value="MANNOSYL-D-GLYCERATE TRANSPORT_METABOLISM SYSTEM REPRESSOR MNGR-RELATED"/>
    <property type="match status" value="1"/>
</dbReference>
<keyword evidence="6" id="KW-1185">Reference proteome</keyword>
<proteinExistence type="predicted"/>
<dbReference type="SMART" id="SM00345">
    <property type="entry name" value="HTH_GNTR"/>
    <property type="match status" value="1"/>
</dbReference>
<feature type="domain" description="HTH gntR-type" evidence="4">
    <location>
        <begin position="23"/>
        <end position="91"/>
    </location>
</feature>
<dbReference type="InterPro" id="IPR036390">
    <property type="entry name" value="WH_DNA-bd_sf"/>
</dbReference>
<evidence type="ECO:0000256" key="3">
    <source>
        <dbReference type="ARBA" id="ARBA00023163"/>
    </source>
</evidence>
<organism evidence="5 6">
    <name type="scientific">Dyadobacter endophyticus</name>
    <dbReference type="NCBI Taxonomy" id="1749036"/>
    <lineage>
        <taxon>Bacteria</taxon>
        <taxon>Pseudomonadati</taxon>
        <taxon>Bacteroidota</taxon>
        <taxon>Cytophagia</taxon>
        <taxon>Cytophagales</taxon>
        <taxon>Spirosomataceae</taxon>
        <taxon>Dyadobacter</taxon>
    </lineage>
</organism>
<evidence type="ECO:0000313" key="5">
    <source>
        <dbReference type="EMBL" id="GGH30813.1"/>
    </source>
</evidence>
<dbReference type="Pfam" id="PF07702">
    <property type="entry name" value="UTRA"/>
    <property type="match status" value="1"/>
</dbReference>
<dbReference type="SUPFAM" id="SSF46785">
    <property type="entry name" value="Winged helix' DNA-binding domain"/>
    <property type="match status" value="1"/>
</dbReference>
<keyword evidence="2" id="KW-0238">DNA-binding</keyword>
<dbReference type="CDD" id="cd07377">
    <property type="entry name" value="WHTH_GntR"/>
    <property type="match status" value="1"/>
</dbReference>
<evidence type="ECO:0000256" key="1">
    <source>
        <dbReference type="ARBA" id="ARBA00023015"/>
    </source>
</evidence>
<evidence type="ECO:0000259" key="4">
    <source>
        <dbReference type="PROSITE" id="PS50949"/>
    </source>
</evidence>
<gene>
    <name evidence="5" type="ORF">GCM10007423_19190</name>
</gene>
<keyword evidence="1" id="KW-0805">Transcription regulation</keyword>
<dbReference type="PANTHER" id="PTHR44846">
    <property type="entry name" value="MANNOSYL-D-GLYCERATE TRANSPORT/METABOLISM SYSTEM REPRESSOR MNGR-RELATED"/>
    <property type="match status" value="1"/>
</dbReference>
<dbReference type="SMART" id="SM00866">
    <property type="entry name" value="UTRA"/>
    <property type="match status" value="1"/>
</dbReference>
<dbReference type="Proteomes" id="UP000600214">
    <property type="component" value="Unassembled WGS sequence"/>
</dbReference>
<comment type="caution">
    <text evidence="5">The sequence shown here is derived from an EMBL/GenBank/DDBJ whole genome shotgun (WGS) entry which is preliminary data.</text>
</comment>
<dbReference type="InterPro" id="IPR028978">
    <property type="entry name" value="Chorismate_lyase_/UTRA_dom_sf"/>
</dbReference>
<dbReference type="SUPFAM" id="SSF64288">
    <property type="entry name" value="Chorismate lyase-like"/>
    <property type="match status" value="1"/>
</dbReference>
<dbReference type="Gene3D" id="3.40.1410.10">
    <property type="entry name" value="Chorismate lyase-like"/>
    <property type="match status" value="1"/>
</dbReference>
<accession>A0ABQ1YN73</accession>
<dbReference type="Pfam" id="PF00392">
    <property type="entry name" value="GntR"/>
    <property type="match status" value="1"/>
</dbReference>
<dbReference type="PROSITE" id="PS50949">
    <property type="entry name" value="HTH_GNTR"/>
    <property type="match status" value="1"/>
</dbReference>
<keyword evidence="3" id="KW-0804">Transcription</keyword>
<protein>
    <submittedName>
        <fullName evidence="5">Phosphonate metabolism transcriptional regulator PhnF</fullName>
    </submittedName>
</protein>
<evidence type="ECO:0000256" key="2">
    <source>
        <dbReference type="ARBA" id="ARBA00023125"/>
    </source>
</evidence>
<dbReference type="InterPro" id="IPR000524">
    <property type="entry name" value="Tscrpt_reg_HTH_GntR"/>
</dbReference>
<dbReference type="Gene3D" id="1.10.10.10">
    <property type="entry name" value="Winged helix-like DNA-binding domain superfamily/Winged helix DNA-binding domain"/>
    <property type="match status" value="1"/>
</dbReference>
<name>A0ABQ1YN73_9BACT</name>
<sequence>MPFAAGNFVILATDKHDRWHLMKPKFVSISDEIIERIKSGELQPGDKVPSENDLIKNYKVSNTTARKSLLEIENQGWARRIKGKGTFVLNRTVGHHLIRTLGSINATRRGFHESLIAEGFEPHNVVLEKTVLDDGISSEIGGKHFIMDGPVLKIHQLRYADEEIIKDEIKYISLTLCPKINRMPTEISYFKVYENTYHLRIDEVKQTLSTEIVQPGSEVDNFELTAPTPMFILDSAVICPDSQVVEIERSFYRGDKYKFAISANPDYQNT</sequence>
<evidence type="ECO:0000313" key="6">
    <source>
        <dbReference type="Proteomes" id="UP000600214"/>
    </source>
</evidence>
<dbReference type="InterPro" id="IPR036388">
    <property type="entry name" value="WH-like_DNA-bd_sf"/>
</dbReference>
<dbReference type="InterPro" id="IPR050679">
    <property type="entry name" value="Bact_HTH_transcr_reg"/>
</dbReference>
<dbReference type="EMBL" id="BMIA01000001">
    <property type="protein sequence ID" value="GGH30813.1"/>
    <property type="molecule type" value="Genomic_DNA"/>
</dbReference>